<reference evidence="1 2" key="1">
    <citation type="submission" date="2011-10" db="EMBL/GenBank/DDBJ databases">
        <title>The Genome Sequence of Enterococcus saccharolyticus 30_1.</title>
        <authorList>
            <consortium name="The Broad Institute Genome Sequencing Platform"/>
            <person name="Earl A."/>
            <person name="Ward D."/>
            <person name="Feldgarden M."/>
            <person name="Gevers D."/>
            <person name="Daigneault M."/>
            <person name="Strauss J."/>
            <person name="Allen-Vercoe E."/>
            <person name="Young S.K."/>
            <person name="Zeng Q."/>
            <person name="Gargeya S."/>
            <person name="Fitzgerald M."/>
            <person name="Haas B."/>
            <person name="Abouelleil A."/>
            <person name="Alvarado L."/>
            <person name="Arachchi H.M."/>
            <person name="Berlin A."/>
            <person name="Brown A."/>
            <person name="Chapman S.B."/>
            <person name="Chen Z."/>
            <person name="Dunbar C."/>
            <person name="Freedman E."/>
            <person name="Gearin G."/>
            <person name="Gellesch M."/>
            <person name="Goldberg J."/>
            <person name="Griggs A."/>
            <person name="Gujja S."/>
            <person name="Heiman D."/>
            <person name="Howarth C."/>
            <person name="Larson L."/>
            <person name="Lui A."/>
            <person name="MacDonald P.J.P."/>
            <person name="Montmayeur A."/>
            <person name="Murphy C."/>
            <person name="Neiman D."/>
            <person name="Pearson M."/>
            <person name="Priest M."/>
            <person name="Roberts A."/>
            <person name="Saif S."/>
            <person name="Shea T."/>
            <person name="Shenoy N."/>
            <person name="Sisk P."/>
            <person name="Stolte C."/>
            <person name="Sykes S."/>
            <person name="Wortman J."/>
            <person name="Nusbaum C."/>
            <person name="Birren B."/>
        </authorList>
    </citation>
    <scope>NUCLEOTIDE SEQUENCE [LARGE SCALE GENOMIC DNA]</scope>
    <source>
        <strain evidence="1 2">30_1</strain>
    </source>
</reference>
<protein>
    <submittedName>
        <fullName evidence="1">Uncharacterized protein</fullName>
    </submittedName>
</protein>
<gene>
    <name evidence="1" type="ORF">HMPREF9478_00523</name>
</gene>
<accession>A0AA87FHZ8</accession>
<organism evidence="1 2">
    <name type="scientific">Enterococcus saccharolyticus 30_1</name>
    <dbReference type="NCBI Taxonomy" id="742813"/>
    <lineage>
        <taxon>Bacteria</taxon>
        <taxon>Bacillati</taxon>
        <taxon>Bacillota</taxon>
        <taxon>Bacilli</taxon>
        <taxon>Lactobacillales</taxon>
        <taxon>Enterococcaceae</taxon>
        <taxon>Enterococcus</taxon>
    </lineage>
</organism>
<evidence type="ECO:0000313" key="1">
    <source>
        <dbReference type="EMBL" id="EHG30854.1"/>
    </source>
</evidence>
<name>A0AA87FHZ8_9ENTE</name>
<dbReference type="AlphaFoldDB" id="A0AA87FHZ8"/>
<proteinExistence type="predicted"/>
<sequence>MNTNFYPVEVFSSDYRLYSSKAKTNLYDFQSRPPLITSFAVLNLKELHNIQLKLFIYDIDIEKFSTLEEAKGVSIILCK</sequence>
<dbReference type="EMBL" id="ADLY01000010">
    <property type="protein sequence ID" value="EHG30854.1"/>
    <property type="molecule type" value="Genomic_DNA"/>
</dbReference>
<comment type="caution">
    <text evidence="1">The sequence shown here is derived from an EMBL/GenBank/DDBJ whole genome shotgun (WGS) entry which is preliminary data.</text>
</comment>
<evidence type="ECO:0000313" key="2">
    <source>
        <dbReference type="Proteomes" id="UP000004393"/>
    </source>
</evidence>
<keyword evidence="2" id="KW-1185">Reference proteome</keyword>
<dbReference type="Proteomes" id="UP000004393">
    <property type="component" value="Unassembled WGS sequence"/>
</dbReference>